<feature type="domain" description="Cdc6 C-terminal" evidence="7">
    <location>
        <begin position="623"/>
        <end position="712"/>
    </location>
</feature>
<evidence type="ECO:0000256" key="4">
    <source>
        <dbReference type="ARBA" id="ARBA00023306"/>
    </source>
</evidence>
<dbReference type="Gene3D" id="1.10.10.10">
    <property type="entry name" value="Winged helix-like DNA-binding domain superfamily/Winged helix DNA-binding domain"/>
    <property type="match status" value="1"/>
</dbReference>
<dbReference type="CDD" id="cd00009">
    <property type="entry name" value="AAA"/>
    <property type="match status" value="1"/>
</dbReference>
<dbReference type="InterPro" id="IPR054425">
    <property type="entry name" value="Cdc6_ORC1-like_ATPase_lid"/>
</dbReference>
<dbReference type="PANTHER" id="PTHR10763:SF26">
    <property type="entry name" value="CELL DIVISION CONTROL PROTEIN 6 HOMOLOG"/>
    <property type="match status" value="1"/>
</dbReference>
<dbReference type="InterPro" id="IPR027417">
    <property type="entry name" value="P-loop_NTPase"/>
</dbReference>
<feature type="region of interest" description="Disordered" evidence="5">
    <location>
        <begin position="189"/>
        <end position="249"/>
    </location>
</feature>
<dbReference type="VEuPathDB" id="FungiDB:Lema_P125130.1"/>
<evidence type="ECO:0000259" key="8">
    <source>
        <dbReference type="Pfam" id="PF22606"/>
    </source>
</evidence>
<dbReference type="Gene3D" id="1.10.8.60">
    <property type="match status" value="1"/>
</dbReference>
<dbReference type="GO" id="GO:0005524">
    <property type="term" value="F:ATP binding"/>
    <property type="evidence" value="ECO:0007669"/>
    <property type="project" value="InterPro"/>
</dbReference>
<dbReference type="InParanoid" id="M1ZJP7"/>
<dbReference type="FunCoup" id="M1ZJP7">
    <property type="interactions" value="969"/>
</dbReference>
<gene>
    <name evidence="9" type="ORF">Lema_P125130.1</name>
</gene>
<comment type="similarity">
    <text evidence="1">Belongs to the CDC6/cdc18 family.</text>
</comment>
<dbReference type="PANTHER" id="PTHR10763">
    <property type="entry name" value="CELL DIVISION CONTROL PROTEIN 6-RELATED"/>
    <property type="match status" value="1"/>
</dbReference>
<keyword evidence="4" id="KW-0131">Cell cycle</keyword>
<dbReference type="InterPro" id="IPR036388">
    <property type="entry name" value="WH-like_DNA-bd_sf"/>
</dbReference>
<dbReference type="FunFam" id="3.40.50.300:FF:000547">
    <property type="entry name" value="Cell division control protein"/>
    <property type="match status" value="1"/>
</dbReference>
<dbReference type="Pfam" id="PF09079">
    <property type="entry name" value="WHD_Cdc6"/>
    <property type="match status" value="1"/>
</dbReference>
<keyword evidence="3" id="KW-0235">DNA replication</keyword>
<dbReference type="Pfam" id="PF00004">
    <property type="entry name" value="AAA"/>
    <property type="match status" value="1"/>
</dbReference>
<dbReference type="Pfam" id="PF22606">
    <property type="entry name" value="Cdc6-ORC-like_ATPase_lid"/>
    <property type="match status" value="1"/>
</dbReference>
<evidence type="ECO:0008006" key="11">
    <source>
        <dbReference type="Google" id="ProtNLM"/>
    </source>
</evidence>
<dbReference type="GO" id="GO:0051301">
    <property type="term" value="P:cell division"/>
    <property type="evidence" value="ECO:0007669"/>
    <property type="project" value="UniProtKB-KW"/>
</dbReference>
<dbReference type="GO" id="GO:0003688">
    <property type="term" value="F:DNA replication origin binding"/>
    <property type="evidence" value="ECO:0007669"/>
    <property type="project" value="TreeGrafter"/>
</dbReference>
<dbReference type="GO" id="GO:0033314">
    <property type="term" value="P:mitotic DNA replication checkpoint signaling"/>
    <property type="evidence" value="ECO:0007669"/>
    <property type="project" value="TreeGrafter"/>
</dbReference>
<feature type="region of interest" description="Disordered" evidence="5">
    <location>
        <begin position="114"/>
        <end position="152"/>
    </location>
</feature>
<dbReference type="GO" id="GO:0005634">
    <property type="term" value="C:nucleus"/>
    <property type="evidence" value="ECO:0007669"/>
    <property type="project" value="TreeGrafter"/>
</dbReference>
<dbReference type="InterPro" id="IPR015163">
    <property type="entry name" value="Cdc6_C"/>
</dbReference>
<dbReference type="GO" id="GO:0006270">
    <property type="term" value="P:DNA replication initiation"/>
    <property type="evidence" value="ECO:0007669"/>
    <property type="project" value="TreeGrafter"/>
</dbReference>
<keyword evidence="2" id="KW-0132">Cell division</keyword>
<evidence type="ECO:0000256" key="3">
    <source>
        <dbReference type="ARBA" id="ARBA00022705"/>
    </source>
</evidence>
<sequence length="769" mass="82749">MPFNAHALGLAVPVAQLLLVVAGLHFREKSRILNLFRQLLNLAVSLSDGLLRGSQSADSHFTRARVAAARLERGFVPAGLCSSPPHFPSTTQPLPRACSNASVMASTVLGKRSRSAANADASGKRQRHPVALARSTRLTRSAESPAHVATRSRRRAQFVILDEAENENPFVTPRKQNARHVDELDVDEAAEQPAAKRGRKAATTAAKHGPSCQRIPLAATKENSPKKAPVDLPDKSVALTPSTPRHRDALASKVAVTPRHRLIIAGRPLTPRTPHTPGTPRHSAPTIYNEARHVFSRGSAPTALFGRDTERTELQAFISTRTKSKKSGCIYVSGPPGTGKSAFVKDVSSTVAAAGSVRTGYINCMSVKNATDLYSTLLEEFVDITEIVEGEEMEALRKLFMQRKTAYVVTLDEVDHLLELDIDLFYNIFEWSLQQSSSLVLVGIANALDLTDRFLPRLKSRGLKPDLLPFLPYTAQQISSVITSKLKALAPTGSSHLPFIHPTAIMYLSKKVAAQSGDLRKAFDICRRAVDLIEADTRDQHAKKLTEITPSPTPSPSKTPLVDNMNLSSPAPHSPAKLRNNATATTALAASLASLTPETAPRATIAHIAKITSAVFSNGTIQRLQNLNLQQKAVLCSLSAIESKRRASASDSFISTPSRTHNIAPTIKQLFEAYTSLCKRENILHPLTSTEFRDIVGSLETLNLVSAVEGKAGSLVAAGTPSRRGRGNAFPGVVVEERRLASVVSARELGEALVGPGAGILRGILEGGL</sequence>
<evidence type="ECO:0000256" key="2">
    <source>
        <dbReference type="ARBA" id="ARBA00022618"/>
    </source>
</evidence>
<dbReference type="EMBL" id="FP929064">
    <property type="protein sequence ID" value="CCT61109.1"/>
    <property type="molecule type" value="Genomic_DNA"/>
</dbReference>
<dbReference type="GO" id="GO:0016887">
    <property type="term" value="F:ATP hydrolysis activity"/>
    <property type="evidence" value="ECO:0007669"/>
    <property type="project" value="InterPro"/>
</dbReference>
<reference evidence="9 10" key="1">
    <citation type="journal article" date="2011" name="Nat. Commun.">
        <title>Effector diversification within compartments of the Leptosphaeria maculans genome affected by Repeat-Induced Point mutations.</title>
        <authorList>
            <person name="Rouxel T."/>
            <person name="Grandaubert J."/>
            <person name="Hane J.K."/>
            <person name="Hoede C."/>
            <person name="van de Wouw A.P."/>
            <person name="Couloux A."/>
            <person name="Dominguez V."/>
            <person name="Anthouard V."/>
            <person name="Bally P."/>
            <person name="Bourras S."/>
            <person name="Cozijnsen A.J."/>
            <person name="Ciuffetti L.M."/>
            <person name="Degrave A."/>
            <person name="Dilmaghani A."/>
            <person name="Duret L."/>
            <person name="Fudal I."/>
            <person name="Goodwin S.B."/>
            <person name="Gout L."/>
            <person name="Glaser N."/>
            <person name="Linglin J."/>
            <person name="Kema G.H.J."/>
            <person name="Lapalu N."/>
            <person name="Lawrence C.B."/>
            <person name="May K."/>
            <person name="Meyer M."/>
            <person name="Ollivier B."/>
            <person name="Poulain J."/>
            <person name="Schoch C.L."/>
            <person name="Simon A."/>
            <person name="Spatafora J.W."/>
            <person name="Stachowiak A."/>
            <person name="Turgeon B.G."/>
            <person name="Tyler B.M."/>
            <person name="Vincent D."/>
            <person name="Weissenbach J."/>
            <person name="Amselem J."/>
            <person name="Quesneville H."/>
            <person name="Oliver R.P."/>
            <person name="Wincker P."/>
            <person name="Balesdent M.-H."/>
            <person name="Howlett B.J."/>
        </authorList>
    </citation>
    <scope>NUCLEOTIDE SEQUENCE [LARGE SCALE GENOMIC DNA]</scope>
    <source>
        <strain evidence="10">JN3 / isolate v23.1.3 / race Av1-4-5-6-7-8</strain>
    </source>
</reference>
<keyword evidence="10" id="KW-1185">Reference proteome</keyword>
<dbReference type="InterPro" id="IPR050311">
    <property type="entry name" value="ORC1/CDC6"/>
</dbReference>
<dbReference type="STRING" id="985895.M1ZJP7"/>
<dbReference type="Proteomes" id="UP000002668">
    <property type="component" value="Genome"/>
</dbReference>
<evidence type="ECO:0000259" key="6">
    <source>
        <dbReference type="Pfam" id="PF00004"/>
    </source>
</evidence>
<evidence type="ECO:0000259" key="7">
    <source>
        <dbReference type="Pfam" id="PF09079"/>
    </source>
</evidence>
<feature type="domain" description="ATPase AAA-type core" evidence="6">
    <location>
        <begin position="330"/>
        <end position="457"/>
    </location>
</feature>
<evidence type="ECO:0000313" key="9">
    <source>
        <dbReference type="EMBL" id="CCT61109.1"/>
    </source>
</evidence>
<evidence type="ECO:0000256" key="1">
    <source>
        <dbReference type="ARBA" id="ARBA00006184"/>
    </source>
</evidence>
<feature type="domain" description="Cdc6/ORC1-like ATPase lid" evidence="8">
    <location>
        <begin position="473"/>
        <end position="536"/>
    </location>
</feature>
<organism evidence="9 10">
    <name type="scientific">Leptosphaeria maculans (strain JN3 / isolate v23.1.3 / race Av1-4-5-6-7-8)</name>
    <name type="common">Blackleg fungus</name>
    <name type="synonym">Phoma lingam</name>
    <dbReference type="NCBI Taxonomy" id="985895"/>
    <lineage>
        <taxon>Eukaryota</taxon>
        <taxon>Fungi</taxon>
        <taxon>Dikarya</taxon>
        <taxon>Ascomycota</taxon>
        <taxon>Pezizomycotina</taxon>
        <taxon>Dothideomycetes</taxon>
        <taxon>Pleosporomycetidae</taxon>
        <taxon>Pleosporales</taxon>
        <taxon>Pleosporineae</taxon>
        <taxon>Leptosphaeriaceae</taxon>
        <taxon>Plenodomus</taxon>
        <taxon>Plenodomus lingam/Leptosphaeria maculans species complex</taxon>
    </lineage>
</organism>
<evidence type="ECO:0000313" key="10">
    <source>
        <dbReference type="Proteomes" id="UP000002668"/>
    </source>
</evidence>
<proteinExistence type="inferred from homology"/>
<evidence type="ECO:0000256" key="5">
    <source>
        <dbReference type="SAM" id="MobiDB-lite"/>
    </source>
</evidence>
<feature type="compositionally biased region" description="Basic and acidic residues" evidence="5">
    <location>
        <begin position="223"/>
        <end position="234"/>
    </location>
</feature>
<name>M1ZJP7_LEPMJ</name>
<accession>M1ZJP7</accession>
<protein>
    <recommendedName>
        <fullName evidence="11">Cell division control protein</fullName>
    </recommendedName>
</protein>
<dbReference type="SUPFAM" id="SSF52540">
    <property type="entry name" value="P-loop containing nucleoside triphosphate hydrolases"/>
    <property type="match status" value="1"/>
</dbReference>
<dbReference type="InterPro" id="IPR003959">
    <property type="entry name" value="ATPase_AAA_core"/>
</dbReference>
<dbReference type="OrthoDB" id="1926878at2759"/>
<dbReference type="AlphaFoldDB" id="M1ZJP7"/>
<dbReference type="Gene3D" id="3.40.50.300">
    <property type="entry name" value="P-loop containing nucleotide triphosphate hydrolases"/>
    <property type="match status" value="1"/>
</dbReference>